<accession>A0AAX1NB04</accession>
<dbReference type="KEGG" id="fya:KMW28_25120"/>
<sequence length="255" mass="29997">MIKKRIITLLLILFSVSHIYSQDISLFVKENTFSYKYNELKLSETSKKEYLSKVLKTYSSSSLDLFHPIYLNNDSLIDFIYDGPIITNPDLDGNQVLFFENKKRGNYEIIGSSFGNLLEIKKNKISGSTLFLFLDEGCCLSTTFYLNFLWMIEKNDELTFTNSTPIEYDFESLYFPESKNDQEQYFKISQNNYNLRSAPFIQDDNIIDVYKKEDRGVVLSTFKSKDRIWWFVIMDDKGDLSRKCGWMSSRYLEVL</sequence>
<evidence type="ECO:0008006" key="3">
    <source>
        <dbReference type="Google" id="ProtNLM"/>
    </source>
</evidence>
<evidence type="ECO:0000313" key="2">
    <source>
        <dbReference type="Proteomes" id="UP000678679"/>
    </source>
</evidence>
<reference evidence="1 2" key="1">
    <citation type="submission" date="2021-05" db="EMBL/GenBank/DDBJ databases">
        <title>Comparative genomic studies on the polysaccharide-degrading batcterial strains of the Flammeovirga genus.</title>
        <authorList>
            <person name="Zewei F."/>
            <person name="Zheng Z."/>
            <person name="Yu L."/>
            <person name="Ruyue G."/>
            <person name="Yanhong M."/>
            <person name="Yuanyuan C."/>
            <person name="Jingyan G."/>
            <person name="Wenjun H."/>
        </authorList>
    </citation>
    <scope>NUCLEOTIDE SEQUENCE [LARGE SCALE GENOMIC DNA]</scope>
    <source>
        <strain evidence="1 2">NBRC:100898</strain>
    </source>
</reference>
<name>A0AAX1NB04_9BACT</name>
<proteinExistence type="predicted"/>
<keyword evidence="2" id="KW-1185">Reference proteome</keyword>
<protein>
    <recommendedName>
        <fullName evidence="3">SH3b domain-containing protein</fullName>
    </recommendedName>
</protein>
<evidence type="ECO:0000313" key="1">
    <source>
        <dbReference type="EMBL" id="QWG04176.1"/>
    </source>
</evidence>
<dbReference type="AlphaFoldDB" id="A0AAX1NB04"/>
<gene>
    <name evidence="1" type="ORF">KMW28_25120</name>
</gene>
<dbReference type="Proteomes" id="UP000678679">
    <property type="component" value="Chromosome 2"/>
</dbReference>
<dbReference type="EMBL" id="CP076133">
    <property type="protein sequence ID" value="QWG04176.1"/>
    <property type="molecule type" value="Genomic_DNA"/>
</dbReference>
<organism evidence="1 2">
    <name type="scientific">Flammeovirga yaeyamensis</name>
    <dbReference type="NCBI Taxonomy" id="367791"/>
    <lineage>
        <taxon>Bacteria</taxon>
        <taxon>Pseudomonadati</taxon>
        <taxon>Bacteroidota</taxon>
        <taxon>Cytophagia</taxon>
        <taxon>Cytophagales</taxon>
        <taxon>Flammeovirgaceae</taxon>
        <taxon>Flammeovirga</taxon>
    </lineage>
</organism>
<dbReference type="RefSeq" id="WP_169663665.1">
    <property type="nucleotide sequence ID" value="NZ_CP076133.1"/>
</dbReference>